<evidence type="ECO:0000313" key="7">
    <source>
        <dbReference type="Proteomes" id="UP001631949"/>
    </source>
</evidence>
<comment type="catalytic activity">
    <reaction evidence="4">
        <text>oxaloacetate + acetyl-CoA + H2O = citrate + CoA + H(+)</text>
        <dbReference type="Rhea" id="RHEA:16845"/>
        <dbReference type="ChEBI" id="CHEBI:15377"/>
        <dbReference type="ChEBI" id="CHEBI:15378"/>
        <dbReference type="ChEBI" id="CHEBI:16452"/>
        <dbReference type="ChEBI" id="CHEBI:16947"/>
        <dbReference type="ChEBI" id="CHEBI:57287"/>
        <dbReference type="ChEBI" id="CHEBI:57288"/>
        <dbReference type="EC" id="2.3.3.16"/>
    </reaction>
</comment>
<dbReference type="Gene3D" id="1.10.580.10">
    <property type="entry name" value="Citrate Synthase, domain 1"/>
    <property type="match status" value="1"/>
</dbReference>
<name>A0ABW9H1A5_9FIRM</name>
<dbReference type="EMBL" id="JBJUVG010000007">
    <property type="protein sequence ID" value="MFM9413921.1"/>
    <property type="molecule type" value="Genomic_DNA"/>
</dbReference>
<dbReference type="RefSeq" id="WP_408977534.1">
    <property type="nucleotide sequence ID" value="NZ_JBJUVG010000007.1"/>
</dbReference>
<protein>
    <recommendedName>
        <fullName evidence="5">Citrate synthase</fullName>
    </recommendedName>
</protein>
<evidence type="ECO:0000256" key="3">
    <source>
        <dbReference type="ARBA" id="ARBA00022679"/>
    </source>
</evidence>
<dbReference type="SUPFAM" id="SSF48256">
    <property type="entry name" value="Citrate synthase"/>
    <property type="match status" value="1"/>
</dbReference>
<comment type="similarity">
    <text evidence="2 5">Belongs to the citrate synthase family.</text>
</comment>
<proteinExistence type="inferred from homology"/>
<keyword evidence="7" id="KW-1185">Reference proteome</keyword>
<dbReference type="InterPro" id="IPR002020">
    <property type="entry name" value="Citrate_synthase"/>
</dbReference>
<sequence length="461" mass="52141">MPHDLHYDELRSQIKGLIDYVRQNNAIEPSVFEKYNVKRGLRNKNGTGVLVGMTRISDVNGYTIEDGKKIPIKGQLRYRGIPIDDLVNGFINEERYGYEEVAYLLLFGLLPTEKSLLHFNQLLSQRRNFPATFKEDVILKTPSRNVMNKLQSIILALYTYDDNPDDVSLDKLLAQAIDLIAKVPLMLAYAYQAKRHYFDNKSLILHQPLIEGGTAENILHLIRPDSHFTRQEAEILDLLLCVQADHGGGNNSAFATHVVSSSGTDTYSAICAAIGSLKGPRHGGANQRVHHMMEDIKGHVKDWKNEKELRAYIEKIIAGEAYDRSGLVYGMGHAVYTMTDPRAELLKEKARALAEKTNHVAEYELITDLARLTQDILRERKGDDYHICANVDLYTGIIYDMLGIDEDLFTPLFAAARMVGWCAHRMEQVMDSKIMRPAYVYVPNNNLTYLPIADRTGITQA</sequence>
<dbReference type="InterPro" id="IPR024176">
    <property type="entry name" value="Citrate_synthase_bac-typ"/>
</dbReference>
<dbReference type="NCBIfam" id="NF010635">
    <property type="entry name" value="PRK14032.1"/>
    <property type="match status" value="1"/>
</dbReference>
<dbReference type="InterPro" id="IPR036969">
    <property type="entry name" value="Citrate_synthase_sf"/>
</dbReference>
<evidence type="ECO:0000313" key="6">
    <source>
        <dbReference type="EMBL" id="MFM9413921.1"/>
    </source>
</evidence>
<keyword evidence="3 5" id="KW-0808">Transferase</keyword>
<evidence type="ECO:0000256" key="1">
    <source>
        <dbReference type="ARBA" id="ARBA00005163"/>
    </source>
</evidence>
<evidence type="ECO:0000256" key="4">
    <source>
        <dbReference type="ARBA" id="ARBA00049288"/>
    </source>
</evidence>
<dbReference type="Pfam" id="PF00285">
    <property type="entry name" value="Citrate_synt"/>
    <property type="match status" value="1"/>
</dbReference>
<dbReference type="Gene3D" id="1.10.230.10">
    <property type="entry name" value="Cytochrome P450-Terp, domain 2"/>
    <property type="match status" value="1"/>
</dbReference>
<reference evidence="6 7" key="1">
    <citation type="journal article" date="2016" name="Int. J. Syst. Evol. Microbiol.">
        <title>Peptococcus simiae sp. nov., isolated from rhesus macaque faeces and emended description of the genus Peptococcus.</title>
        <authorList>
            <person name="Shkoporov A.N."/>
            <person name="Efimov B.A."/>
            <person name="Kondova I."/>
            <person name="Ouwerling B."/>
            <person name="Chaplin A.V."/>
            <person name="Shcherbakova V.A."/>
            <person name="Langermans J.A.M."/>
        </authorList>
    </citation>
    <scope>NUCLEOTIDE SEQUENCE [LARGE SCALE GENOMIC DNA]</scope>
    <source>
        <strain evidence="6 7">M108</strain>
    </source>
</reference>
<evidence type="ECO:0000256" key="5">
    <source>
        <dbReference type="PIRNR" id="PIRNR001369"/>
    </source>
</evidence>
<dbReference type="PIRSF" id="PIRSF001369">
    <property type="entry name" value="Citrate_synth"/>
    <property type="match status" value="1"/>
</dbReference>
<dbReference type="PANTHER" id="PTHR11739">
    <property type="entry name" value="CITRATE SYNTHASE"/>
    <property type="match status" value="1"/>
</dbReference>
<dbReference type="PRINTS" id="PR00143">
    <property type="entry name" value="CITRTSNTHASE"/>
</dbReference>
<gene>
    <name evidence="6" type="ORF">ACKQTC_06045</name>
</gene>
<organism evidence="6 7">
    <name type="scientific">Peptococcus simiae</name>
    <dbReference type="NCBI Taxonomy" id="1643805"/>
    <lineage>
        <taxon>Bacteria</taxon>
        <taxon>Bacillati</taxon>
        <taxon>Bacillota</taxon>
        <taxon>Clostridia</taxon>
        <taxon>Eubacteriales</taxon>
        <taxon>Peptococcaceae</taxon>
        <taxon>Peptococcus</taxon>
    </lineage>
</organism>
<accession>A0ABW9H1A5</accession>
<evidence type="ECO:0000256" key="2">
    <source>
        <dbReference type="ARBA" id="ARBA00010566"/>
    </source>
</evidence>
<comment type="caution">
    <text evidence="6">The sequence shown here is derived from an EMBL/GenBank/DDBJ whole genome shotgun (WGS) entry which is preliminary data.</text>
</comment>
<dbReference type="InterPro" id="IPR016143">
    <property type="entry name" value="Citrate_synth-like_sm_a-sub"/>
</dbReference>
<comment type="pathway">
    <text evidence="1">Carbohydrate metabolism; tricarboxylic acid cycle.</text>
</comment>
<dbReference type="InterPro" id="IPR016142">
    <property type="entry name" value="Citrate_synth-like_lrg_a-sub"/>
</dbReference>
<dbReference type="PANTHER" id="PTHR11739:SF4">
    <property type="entry name" value="CITRATE SYNTHASE, PEROXISOMAL"/>
    <property type="match status" value="1"/>
</dbReference>
<dbReference type="Proteomes" id="UP001631949">
    <property type="component" value="Unassembled WGS sequence"/>
</dbReference>